<reference evidence="2" key="2">
    <citation type="submission" date="2023-06" db="EMBL/GenBank/DDBJ databases">
        <authorList>
            <consortium name="Lawrence Berkeley National Laboratory"/>
            <person name="Haridas S."/>
            <person name="Hensen N."/>
            <person name="Bonometti L."/>
            <person name="Westerberg I."/>
            <person name="Brannstrom I.O."/>
            <person name="Guillou S."/>
            <person name="Cros-Aarteil S."/>
            <person name="Calhoun S."/>
            <person name="Kuo A."/>
            <person name="Mondo S."/>
            <person name="Pangilinan J."/>
            <person name="Riley R."/>
            <person name="Labutti K."/>
            <person name="Andreopoulos B."/>
            <person name="Lipzen A."/>
            <person name="Chen C."/>
            <person name="Yanf M."/>
            <person name="Daum C."/>
            <person name="Ng V."/>
            <person name="Clum A."/>
            <person name="Steindorff A."/>
            <person name="Ohm R."/>
            <person name="Martin F."/>
            <person name="Silar P."/>
            <person name="Natvig D."/>
            <person name="Lalanne C."/>
            <person name="Gautier V."/>
            <person name="Ament-Velasquez S.L."/>
            <person name="Kruys A."/>
            <person name="Hutchinson M.I."/>
            <person name="Powell A.J."/>
            <person name="Barry K."/>
            <person name="Miller A.N."/>
            <person name="Grigoriev I.V."/>
            <person name="Debuchy R."/>
            <person name="Gladieux P."/>
            <person name="Thoren M.H."/>
            <person name="Johannesson H."/>
        </authorList>
    </citation>
    <scope>NUCLEOTIDE SEQUENCE</scope>
    <source>
        <strain evidence="2">CBS 314.62</strain>
    </source>
</reference>
<feature type="region of interest" description="Disordered" evidence="1">
    <location>
        <begin position="339"/>
        <end position="366"/>
    </location>
</feature>
<accession>A0AAE1CHB8</accession>
<comment type="caution">
    <text evidence="2">The sequence shown here is derived from an EMBL/GenBank/DDBJ whole genome shotgun (WGS) entry which is preliminary data.</text>
</comment>
<keyword evidence="3" id="KW-1185">Reference proteome</keyword>
<dbReference type="Proteomes" id="UP001270362">
    <property type="component" value="Unassembled WGS sequence"/>
</dbReference>
<evidence type="ECO:0000313" key="2">
    <source>
        <dbReference type="EMBL" id="KAK3694163.1"/>
    </source>
</evidence>
<name>A0AAE1CHB8_9PEZI</name>
<dbReference type="EMBL" id="JAULSO010000001">
    <property type="protein sequence ID" value="KAK3694163.1"/>
    <property type="molecule type" value="Genomic_DNA"/>
</dbReference>
<proteinExistence type="predicted"/>
<organism evidence="2 3">
    <name type="scientific">Podospora appendiculata</name>
    <dbReference type="NCBI Taxonomy" id="314037"/>
    <lineage>
        <taxon>Eukaryota</taxon>
        <taxon>Fungi</taxon>
        <taxon>Dikarya</taxon>
        <taxon>Ascomycota</taxon>
        <taxon>Pezizomycotina</taxon>
        <taxon>Sordariomycetes</taxon>
        <taxon>Sordariomycetidae</taxon>
        <taxon>Sordariales</taxon>
        <taxon>Podosporaceae</taxon>
        <taxon>Podospora</taxon>
    </lineage>
</organism>
<dbReference type="AlphaFoldDB" id="A0AAE1CHB8"/>
<protein>
    <submittedName>
        <fullName evidence="2">Uncharacterized protein</fullName>
    </submittedName>
</protein>
<gene>
    <name evidence="2" type="ORF">B0T22DRAFT_533270</name>
</gene>
<evidence type="ECO:0000313" key="3">
    <source>
        <dbReference type="Proteomes" id="UP001270362"/>
    </source>
</evidence>
<sequence length="366" mass="40922">MGVKRNRARKAKKTGFPYDRKAEKTQSFYAIRNSGFEFTRLRDVLPNRGLIYPYASTITNHHRRDRAILAAIVTHVDEPKTADVEPLIVAMIDEATRMATAAGSMCGKDVEDFLEEVRTRNAVALWTKGVYAAAFRALILCLRAARINWREKPRSPFTTELDSPLGRIMEAFNNATAAMAWGGMDSNLVIWLRYGGMNPVRDPMKAAEDEEESLVDMPNEAKPVDTEEIKKITAKLAAVVVEENHSEAPASPIQAPTNGNASNHNASAESSAVERKPSRHYGVRSTNVKEIPTGALDEILKKLRLSRQINEMSQVFAKHLALDERTAEPLPCEDYIPLEDYSDEEVKDGNIEEQQEDEMDIDSGDF</sequence>
<feature type="region of interest" description="Disordered" evidence="1">
    <location>
        <begin position="243"/>
        <end position="286"/>
    </location>
</feature>
<feature type="compositionally biased region" description="Low complexity" evidence="1">
    <location>
        <begin position="258"/>
        <end position="271"/>
    </location>
</feature>
<reference evidence="2" key="1">
    <citation type="journal article" date="2023" name="Mol. Phylogenet. Evol.">
        <title>Genome-scale phylogeny and comparative genomics of the fungal order Sordariales.</title>
        <authorList>
            <person name="Hensen N."/>
            <person name="Bonometti L."/>
            <person name="Westerberg I."/>
            <person name="Brannstrom I.O."/>
            <person name="Guillou S."/>
            <person name="Cros-Aarteil S."/>
            <person name="Calhoun S."/>
            <person name="Haridas S."/>
            <person name="Kuo A."/>
            <person name="Mondo S."/>
            <person name="Pangilinan J."/>
            <person name="Riley R."/>
            <person name="LaButti K."/>
            <person name="Andreopoulos B."/>
            <person name="Lipzen A."/>
            <person name="Chen C."/>
            <person name="Yan M."/>
            <person name="Daum C."/>
            <person name="Ng V."/>
            <person name="Clum A."/>
            <person name="Steindorff A."/>
            <person name="Ohm R.A."/>
            <person name="Martin F."/>
            <person name="Silar P."/>
            <person name="Natvig D.O."/>
            <person name="Lalanne C."/>
            <person name="Gautier V."/>
            <person name="Ament-Velasquez S.L."/>
            <person name="Kruys A."/>
            <person name="Hutchinson M.I."/>
            <person name="Powell A.J."/>
            <person name="Barry K."/>
            <person name="Miller A.N."/>
            <person name="Grigoriev I.V."/>
            <person name="Debuchy R."/>
            <person name="Gladieux P."/>
            <person name="Hiltunen Thoren M."/>
            <person name="Johannesson H."/>
        </authorList>
    </citation>
    <scope>NUCLEOTIDE SEQUENCE</scope>
    <source>
        <strain evidence="2">CBS 314.62</strain>
    </source>
</reference>
<evidence type="ECO:0000256" key="1">
    <source>
        <dbReference type="SAM" id="MobiDB-lite"/>
    </source>
</evidence>